<dbReference type="EMBL" id="KK112173">
    <property type="protein sequence ID" value="KFM56934.1"/>
    <property type="molecule type" value="Genomic_DNA"/>
</dbReference>
<reference evidence="1 2" key="1">
    <citation type="submission" date="2013-11" db="EMBL/GenBank/DDBJ databases">
        <title>Genome sequencing of Stegodyphus mimosarum.</title>
        <authorList>
            <person name="Bechsgaard J."/>
        </authorList>
    </citation>
    <scope>NUCLEOTIDE SEQUENCE [LARGE SCALE GENOMIC DNA]</scope>
</reference>
<evidence type="ECO:0000313" key="2">
    <source>
        <dbReference type="Proteomes" id="UP000054359"/>
    </source>
</evidence>
<dbReference type="Proteomes" id="UP000054359">
    <property type="component" value="Unassembled WGS sequence"/>
</dbReference>
<sequence>MACASCSVRSFLHLAYDQEMKRLQKLLEEVLSDEDSIKEELFSDSDNEDIFSDHQSESEECDFSEDIPCDKIDYFIGKDKTTKWQKEPFRVQRSMASHNIIKKNCLAIHIYLKMWLYPSMHGT</sequence>
<proteinExistence type="predicted"/>
<dbReference type="AlphaFoldDB" id="A0A087SVP5"/>
<accession>A0A087SVP5</accession>
<organism evidence="1 2">
    <name type="scientific">Stegodyphus mimosarum</name>
    <name type="common">African social velvet spider</name>
    <dbReference type="NCBI Taxonomy" id="407821"/>
    <lineage>
        <taxon>Eukaryota</taxon>
        <taxon>Metazoa</taxon>
        <taxon>Ecdysozoa</taxon>
        <taxon>Arthropoda</taxon>
        <taxon>Chelicerata</taxon>
        <taxon>Arachnida</taxon>
        <taxon>Araneae</taxon>
        <taxon>Araneomorphae</taxon>
        <taxon>Entelegynae</taxon>
        <taxon>Eresoidea</taxon>
        <taxon>Eresidae</taxon>
        <taxon>Stegodyphus</taxon>
    </lineage>
</organism>
<evidence type="ECO:0000313" key="1">
    <source>
        <dbReference type="EMBL" id="KFM56934.1"/>
    </source>
</evidence>
<name>A0A087SVP5_STEMI</name>
<protein>
    <submittedName>
        <fullName evidence="1">Uncharacterized protein</fullName>
    </submittedName>
</protein>
<keyword evidence="2" id="KW-1185">Reference proteome</keyword>
<gene>
    <name evidence="1" type="ORF">X975_19741</name>
</gene>
<dbReference type="OrthoDB" id="10057959at2759"/>
<feature type="non-terminal residue" evidence="1">
    <location>
        <position position="123"/>
    </location>
</feature>